<evidence type="ECO:0000313" key="2">
    <source>
        <dbReference type="Proteomes" id="UP000318017"/>
    </source>
</evidence>
<dbReference type="EMBL" id="CP036298">
    <property type="protein sequence ID" value="QDV25611.1"/>
    <property type="molecule type" value="Genomic_DNA"/>
</dbReference>
<gene>
    <name evidence="1" type="ORF">Q31a_39370</name>
</gene>
<keyword evidence="2" id="KW-1185">Reference proteome</keyword>
<reference evidence="1 2" key="1">
    <citation type="submission" date="2019-02" db="EMBL/GenBank/DDBJ databases">
        <title>Deep-cultivation of Planctomycetes and their phenomic and genomic characterization uncovers novel biology.</title>
        <authorList>
            <person name="Wiegand S."/>
            <person name="Jogler M."/>
            <person name="Boedeker C."/>
            <person name="Pinto D."/>
            <person name="Vollmers J."/>
            <person name="Rivas-Marin E."/>
            <person name="Kohn T."/>
            <person name="Peeters S.H."/>
            <person name="Heuer A."/>
            <person name="Rast P."/>
            <person name="Oberbeckmann S."/>
            <person name="Bunk B."/>
            <person name="Jeske O."/>
            <person name="Meyerdierks A."/>
            <person name="Storesund J.E."/>
            <person name="Kallscheuer N."/>
            <person name="Luecker S."/>
            <person name="Lage O.M."/>
            <person name="Pohl T."/>
            <person name="Merkel B.J."/>
            <person name="Hornburger P."/>
            <person name="Mueller R.-W."/>
            <person name="Bruemmer F."/>
            <person name="Labrenz M."/>
            <person name="Spormann A.M."/>
            <person name="Op den Camp H."/>
            <person name="Overmann J."/>
            <person name="Amann R."/>
            <person name="Jetten M.S.M."/>
            <person name="Mascher T."/>
            <person name="Medema M.H."/>
            <person name="Devos D.P."/>
            <person name="Kaster A.-K."/>
            <person name="Ovreas L."/>
            <person name="Rohde M."/>
            <person name="Galperin M.Y."/>
            <person name="Jogler C."/>
        </authorList>
    </citation>
    <scope>NUCLEOTIDE SEQUENCE [LARGE SCALE GENOMIC DNA]</scope>
    <source>
        <strain evidence="1 2">Q31a</strain>
    </source>
</reference>
<accession>A0A518GAJ5</accession>
<protein>
    <submittedName>
        <fullName evidence="1">Uncharacterized protein</fullName>
    </submittedName>
</protein>
<dbReference type="AlphaFoldDB" id="A0A518GAJ5"/>
<evidence type="ECO:0000313" key="1">
    <source>
        <dbReference type="EMBL" id="QDV25611.1"/>
    </source>
</evidence>
<name>A0A518GAJ5_9BACT</name>
<sequence>MPIIRLAVRLSIQLNPVLFRILQFLNLVAFTAHVVFGCCGHHVHAGLDDCKTHHSATRATSHHCCPLESDDELGSDTSYDGAHPPSPWGDSHVFSSCGSSLDPSACPSGLPHDCHEARCAYMPSSLATTDWEKKLPQALASPAIRVYAVHAFRSQHYMNSDAWPARSSTSSVRCILLQSWQI</sequence>
<organism evidence="1 2">
    <name type="scientific">Aureliella helgolandensis</name>
    <dbReference type="NCBI Taxonomy" id="2527968"/>
    <lineage>
        <taxon>Bacteria</taxon>
        <taxon>Pseudomonadati</taxon>
        <taxon>Planctomycetota</taxon>
        <taxon>Planctomycetia</taxon>
        <taxon>Pirellulales</taxon>
        <taxon>Pirellulaceae</taxon>
        <taxon>Aureliella</taxon>
    </lineage>
</organism>
<dbReference type="KEGG" id="ahel:Q31a_39370"/>
<dbReference type="Proteomes" id="UP000318017">
    <property type="component" value="Chromosome"/>
</dbReference>
<proteinExistence type="predicted"/>